<sequence>MQEKIGDIRNDLSGFTALAALSEKAKGVSLEKVDLDFQSCNFFEANMAAPFYAVMTRYYEQ</sequence>
<dbReference type="GO" id="GO:0005524">
    <property type="term" value="F:ATP binding"/>
    <property type="evidence" value="ECO:0007669"/>
    <property type="project" value="UniProtKB-KW"/>
</dbReference>
<gene>
    <name evidence="1" type="ordered locus">Ppha_2277</name>
</gene>
<dbReference type="HOGENOM" id="CLU_2918602_0_0_10"/>
<evidence type="ECO:0000313" key="2">
    <source>
        <dbReference type="Proteomes" id="UP000002724"/>
    </source>
</evidence>
<dbReference type="RefSeq" id="WP_012508948.1">
    <property type="nucleotide sequence ID" value="NC_011060.1"/>
</dbReference>
<name>B4SE53_PELPB</name>
<dbReference type="AlphaFoldDB" id="B4SE53"/>
<keyword evidence="1" id="KW-0547">Nucleotide-binding</keyword>
<evidence type="ECO:0000313" key="1">
    <source>
        <dbReference type="EMBL" id="ACF44472.1"/>
    </source>
</evidence>
<keyword evidence="1" id="KW-0067">ATP-binding</keyword>
<protein>
    <submittedName>
        <fullName evidence="1">ATP-binding region, ATPase-like protein</fullName>
    </submittedName>
</protein>
<reference evidence="1 2" key="1">
    <citation type="submission" date="2008-06" db="EMBL/GenBank/DDBJ databases">
        <title>Complete sequence of Pelodictyon phaeoclathratiforme BU-1.</title>
        <authorList>
            <consortium name="US DOE Joint Genome Institute"/>
            <person name="Lucas S."/>
            <person name="Copeland A."/>
            <person name="Lapidus A."/>
            <person name="Glavina del Rio T."/>
            <person name="Dalin E."/>
            <person name="Tice H."/>
            <person name="Bruce D."/>
            <person name="Goodwin L."/>
            <person name="Pitluck S."/>
            <person name="Schmutz J."/>
            <person name="Larimer F."/>
            <person name="Land M."/>
            <person name="Hauser L."/>
            <person name="Kyrpides N."/>
            <person name="Mikhailova N."/>
            <person name="Liu Z."/>
            <person name="Li T."/>
            <person name="Zhao F."/>
            <person name="Overmann J."/>
            <person name="Bryant D.A."/>
            <person name="Richardson P."/>
        </authorList>
    </citation>
    <scope>NUCLEOTIDE SEQUENCE [LARGE SCALE GENOMIC DNA]</scope>
    <source>
        <strain evidence="2">DSM 5477 / BU-1</strain>
    </source>
</reference>
<organism evidence="1 2">
    <name type="scientific">Pelodictyon phaeoclathratiforme (strain DSM 5477 / BU-1)</name>
    <dbReference type="NCBI Taxonomy" id="324925"/>
    <lineage>
        <taxon>Bacteria</taxon>
        <taxon>Pseudomonadati</taxon>
        <taxon>Chlorobiota</taxon>
        <taxon>Chlorobiia</taxon>
        <taxon>Chlorobiales</taxon>
        <taxon>Chlorobiaceae</taxon>
        <taxon>Chlorobium/Pelodictyon group</taxon>
        <taxon>Pelodictyon</taxon>
    </lineage>
</organism>
<proteinExistence type="predicted"/>
<dbReference type="OrthoDB" id="3194831at2"/>
<accession>B4SE53</accession>
<keyword evidence="2" id="KW-1185">Reference proteome</keyword>
<dbReference type="KEGG" id="pph:Ppha_2277"/>
<dbReference type="Proteomes" id="UP000002724">
    <property type="component" value="Chromosome"/>
</dbReference>
<dbReference type="EMBL" id="CP001110">
    <property type="protein sequence ID" value="ACF44472.1"/>
    <property type="molecule type" value="Genomic_DNA"/>
</dbReference>
<dbReference type="STRING" id="324925.Ppha_2277"/>